<dbReference type="EMBL" id="QZAL01000062">
    <property type="protein sequence ID" value="THW42106.1"/>
    <property type="molecule type" value="Genomic_DNA"/>
</dbReference>
<evidence type="ECO:0000256" key="6">
    <source>
        <dbReference type="ARBA" id="ARBA00023157"/>
    </source>
</evidence>
<keyword evidence="2" id="KW-0540">Nuclease</keyword>
<keyword evidence="4" id="KW-0255">Endonuclease</keyword>
<sequence length="571" mass="63219">MPHIRTFAAVLSAALPVANAWGTLGHETVAFIAQDRMAAHTVSWAQGVLDNTSTSYLAGIAAWADTYRYTAAGTFSAPFHFIDAEDSPPSSCSVDYDRDCGAKGCVVSAIANYTQRVVSTTLSNTEVNYALRFLVHFVGDVHQPLHDEALEIGGNDIDVTFAGASTNLHHIWDTEIPEKFVGGYSLSDAKAWAQTLNTATKSGIYASQVASWTKGLDVTDPVTTALDWASEANAYVCSTVMPNGQAAVEDVDLSGAYYASAISVVELQIARAGVRLAAYLDAIAKNQKVLTKRLVQDDVDMSGADLLPDTRPLSKAKLLARARERLERILQNVSVIQNDPEWTCRTWIKNALMELEKDGQVVGTALLSWEKIERTARDYVAQKTAAGRYQQEDIIAKPRPMWDMLEEKETLFETLFFRGLNWVWWRRIERGDESEFTPPLVSCFLHLELCGKRLEEAAQTILPTSPDQVSKPCGSVLPIVRIPTCKFPINDAYNLLASNQDVGWVEISMCENRVWPWTILHSFHFFQLFLFRAFQIARLCTVGGAKAFPKPDVKVLNGRERAEASFVSVHS</sequence>
<accession>A0A4S8XTX1</accession>
<dbReference type="CDD" id="cd11010">
    <property type="entry name" value="S1-P1_nuclease"/>
    <property type="match status" value="1"/>
</dbReference>
<evidence type="ECO:0000256" key="2">
    <source>
        <dbReference type="ARBA" id="ARBA00022722"/>
    </source>
</evidence>
<evidence type="ECO:0000256" key="7">
    <source>
        <dbReference type="ARBA" id="ARBA00023180"/>
    </source>
</evidence>
<comment type="caution">
    <text evidence="9">The sequence shown here is derived from an EMBL/GenBank/DDBJ whole genome shotgun (WGS) entry which is preliminary data.</text>
</comment>
<dbReference type="AlphaFoldDB" id="A0A4S8XTX1"/>
<dbReference type="InterPro" id="IPR003154">
    <property type="entry name" value="S1/P1nuclease"/>
</dbReference>
<dbReference type="SUPFAM" id="SSF48537">
    <property type="entry name" value="Phospholipase C/P1 nuclease"/>
    <property type="match status" value="1"/>
</dbReference>
<evidence type="ECO:0000256" key="4">
    <source>
        <dbReference type="ARBA" id="ARBA00022759"/>
    </source>
</evidence>
<organism evidence="9 10">
    <name type="scientific">Aureobasidium pullulans</name>
    <name type="common">Black yeast</name>
    <name type="synonym">Pullularia pullulans</name>
    <dbReference type="NCBI Taxonomy" id="5580"/>
    <lineage>
        <taxon>Eukaryota</taxon>
        <taxon>Fungi</taxon>
        <taxon>Dikarya</taxon>
        <taxon>Ascomycota</taxon>
        <taxon>Pezizomycotina</taxon>
        <taxon>Dothideomycetes</taxon>
        <taxon>Dothideomycetidae</taxon>
        <taxon>Dothideales</taxon>
        <taxon>Saccotheciaceae</taxon>
        <taxon>Aureobasidium</taxon>
    </lineage>
</organism>
<proteinExistence type="inferred from homology"/>
<feature type="signal peptide" evidence="8">
    <location>
        <begin position="1"/>
        <end position="20"/>
    </location>
</feature>
<keyword evidence="3" id="KW-0479">Metal-binding</keyword>
<feature type="chain" id="PRO_5020979720" evidence="8">
    <location>
        <begin position="21"/>
        <end position="571"/>
    </location>
</feature>
<dbReference type="Gene3D" id="1.10.575.10">
    <property type="entry name" value="P1 Nuclease"/>
    <property type="match status" value="1"/>
</dbReference>
<keyword evidence="8" id="KW-0732">Signal</keyword>
<keyword evidence="6" id="KW-1015">Disulfide bond</keyword>
<evidence type="ECO:0000256" key="3">
    <source>
        <dbReference type="ARBA" id="ARBA00022723"/>
    </source>
</evidence>
<evidence type="ECO:0000313" key="9">
    <source>
        <dbReference type="EMBL" id="THW42106.1"/>
    </source>
</evidence>
<gene>
    <name evidence="9" type="ORF">D6D22_05047</name>
</gene>
<dbReference type="PANTHER" id="PTHR33146:SF26">
    <property type="entry name" value="ENDONUCLEASE 4"/>
    <property type="match status" value="1"/>
</dbReference>
<protein>
    <submittedName>
        <fullName evidence="9">Nuclease s1</fullName>
    </submittedName>
</protein>
<dbReference type="Pfam" id="PF21858">
    <property type="entry name" value="DUF6914"/>
    <property type="match status" value="1"/>
</dbReference>
<dbReference type="GO" id="GO:0046872">
    <property type="term" value="F:metal ion binding"/>
    <property type="evidence" value="ECO:0007669"/>
    <property type="project" value="UniProtKB-KW"/>
</dbReference>
<evidence type="ECO:0000313" key="10">
    <source>
        <dbReference type="Proteomes" id="UP000310687"/>
    </source>
</evidence>
<evidence type="ECO:0000256" key="1">
    <source>
        <dbReference type="ARBA" id="ARBA00009547"/>
    </source>
</evidence>
<name>A0A4S8XTX1_AURPU</name>
<dbReference type="GO" id="GO:0006308">
    <property type="term" value="P:DNA catabolic process"/>
    <property type="evidence" value="ECO:0007669"/>
    <property type="project" value="InterPro"/>
</dbReference>
<dbReference type="Pfam" id="PF02265">
    <property type="entry name" value="S1-P1_nuclease"/>
    <property type="match status" value="1"/>
</dbReference>
<comment type="similarity">
    <text evidence="1">Belongs to the nuclease type I family.</text>
</comment>
<dbReference type="GO" id="GO:0003676">
    <property type="term" value="F:nucleic acid binding"/>
    <property type="evidence" value="ECO:0007669"/>
    <property type="project" value="InterPro"/>
</dbReference>
<dbReference type="Proteomes" id="UP000310687">
    <property type="component" value="Unassembled WGS sequence"/>
</dbReference>
<dbReference type="InterPro" id="IPR008947">
    <property type="entry name" value="PLipase_C/P1_nuclease_dom_sf"/>
</dbReference>
<dbReference type="GO" id="GO:0016788">
    <property type="term" value="F:hydrolase activity, acting on ester bonds"/>
    <property type="evidence" value="ECO:0007669"/>
    <property type="project" value="InterPro"/>
</dbReference>
<dbReference type="InterPro" id="IPR054208">
    <property type="entry name" value="DUF6914"/>
</dbReference>
<keyword evidence="7" id="KW-0325">Glycoprotein</keyword>
<evidence type="ECO:0000256" key="8">
    <source>
        <dbReference type="SAM" id="SignalP"/>
    </source>
</evidence>
<keyword evidence="5" id="KW-0378">Hydrolase</keyword>
<evidence type="ECO:0000256" key="5">
    <source>
        <dbReference type="ARBA" id="ARBA00022801"/>
    </source>
</evidence>
<dbReference type="GO" id="GO:0004519">
    <property type="term" value="F:endonuclease activity"/>
    <property type="evidence" value="ECO:0007669"/>
    <property type="project" value="UniProtKB-KW"/>
</dbReference>
<reference evidence="9 10" key="1">
    <citation type="submission" date="2018-10" db="EMBL/GenBank/DDBJ databases">
        <title>Fifty Aureobasidium pullulans genomes reveal a recombining polyextremotolerant generalist.</title>
        <authorList>
            <person name="Gostincar C."/>
            <person name="Turk M."/>
            <person name="Zajc J."/>
            <person name="Gunde-Cimerman N."/>
        </authorList>
    </citation>
    <scope>NUCLEOTIDE SEQUENCE [LARGE SCALE GENOMIC DNA]</scope>
    <source>
        <strain evidence="9 10">EXF-11013</strain>
    </source>
</reference>
<dbReference type="PANTHER" id="PTHR33146">
    <property type="entry name" value="ENDONUCLEASE 4"/>
    <property type="match status" value="1"/>
</dbReference>